<dbReference type="GO" id="GO:0070096">
    <property type="term" value="P:mitochondrial outer membrane translocase complex assembly"/>
    <property type="evidence" value="ECO:0007669"/>
    <property type="project" value="TreeGrafter"/>
</dbReference>
<dbReference type="InterPro" id="IPR013262">
    <property type="entry name" value="OMP_MIM1/TOM13_mt"/>
</dbReference>
<evidence type="ECO:0000313" key="2">
    <source>
        <dbReference type="EMBL" id="KAK1922004.1"/>
    </source>
</evidence>
<feature type="compositionally biased region" description="Polar residues" evidence="1">
    <location>
        <begin position="204"/>
        <end position="215"/>
    </location>
</feature>
<name>A0AAD9FMI2_PAPLA</name>
<comment type="caution">
    <text evidence="2">The sequence shown here is derived from an EMBL/GenBank/DDBJ whole genome shotgun (WGS) entry which is preliminary data.</text>
</comment>
<feature type="region of interest" description="Disordered" evidence="1">
    <location>
        <begin position="48"/>
        <end position="266"/>
    </location>
</feature>
<accession>A0AAD9FMI2</accession>
<proteinExistence type="predicted"/>
<feature type="region of interest" description="Disordered" evidence="1">
    <location>
        <begin position="1"/>
        <end position="30"/>
    </location>
</feature>
<feature type="compositionally biased region" description="Low complexity" evidence="1">
    <location>
        <begin position="1"/>
        <end position="16"/>
    </location>
</feature>
<organism evidence="2 3">
    <name type="scientific">Papiliotrema laurentii</name>
    <name type="common">Cryptococcus laurentii</name>
    <dbReference type="NCBI Taxonomy" id="5418"/>
    <lineage>
        <taxon>Eukaryota</taxon>
        <taxon>Fungi</taxon>
        <taxon>Dikarya</taxon>
        <taxon>Basidiomycota</taxon>
        <taxon>Agaricomycotina</taxon>
        <taxon>Tremellomycetes</taxon>
        <taxon>Tremellales</taxon>
        <taxon>Rhynchogastremaceae</taxon>
        <taxon>Papiliotrema</taxon>
    </lineage>
</organism>
<dbReference type="PANTHER" id="PTHR28241">
    <property type="entry name" value="MITOCHONDRIAL IMPORT PROTEIN 1"/>
    <property type="match status" value="1"/>
</dbReference>
<sequence length="355" mass="37792">MAAVAAADTANPTTTSPEDETTETQEQIPGMAEWKDTYESYLSHWHAESAEARKKAEETRQRIEREREAEKKAEEEKKKAEKAAIKAKEKAEKDALKLKEVLEGNQAATSTSAKAADSHRGEREKKVKEAWELVKSAGEGESRDEVTTDARGVLPEDVAAGQALPKGEHRPPVQQTAYDPTTSTEPLPPSMSDSPSPTIAPPTESATLSRHSATSGAWEEISGPSSSPSHGSAESNDDIVKVPHPRDRQPQPTQNQQTPPAAPPSLTLSLFTMPGHLSVGRVTAVLGINLVLPFINGVMLGLGEIFAREAVKVGRLWYREGGGLFGLFSGRRSSGGNGGSRGVSSVGLSGSGGFP</sequence>
<evidence type="ECO:0008006" key="4">
    <source>
        <dbReference type="Google" id="ProtNLM"/>
    </source>
</evidence>
<dbReference type="Pfam" id="PF08219">
    <property type="entry name" value="TOM13"/>
    <property type="match status" value="1"/>
</dbReference>
<evidence type="ECO:0000313" key="3">
    <source>
        <dbReference type="Proteomes" id="UP001182556"/>
    </source>
</evidence>
<keyword evidence="3" id="KW-1185">Reference proteome</keyword>
<evidence type="ECO:0000256" key="1">
    <source>
        <dbReference type="SAM" id="MobiDB-lite"/>
    </source>
</evidence>
<gene>
    <name evidence="2" type="ORF">DB88DRAFT_377870</name>
</gene>
<feature type="region of interest" description="Disordered" evidence="1">
    <location>
        <begin position="334"/>
        <end position="355"/>
    </location>
</feature>
<feature type="compositionally biased region" description="Polar residues" evidence="1">
    <location>
        <begin position="173"/>
        <end position="185"/>
    </location>
</feature>
<protein>
    <recommendedName>
        <fullName evidence="4">Proteophosphoglycan ppg4</fullName>
    </recommendedName>
</protein>
<feature type="compositionally biased region" description="Low complexity" evidence="1">
    <location>
        <begin position="222"/>
        <end position="232"/>
    </location>
</feature>
<dbReference type="PANTHER" id="PTHR28241:SF1">
    <property type="entry name" value="MITOCHONDRIAL IMPORT PROTEIN 1"/>
    <property type="match status" value="1"/>
</dbReference>
<feature type="compositionally biased region" description="Basic and acidic residues" evidence="1">
    <location>
        <begin position="48"/>
        <end position="102"/>
    </location>
</feature>
<dbReference type="AlphaFoldDB" id="A0AAD9FMI2"/>
<dbReference type="GO" id="GO:0045040">
    <property type="term" value="P:protein insertion into mitochondrial outer membrane"/>
    <property type="evidence" value="ECO:0007669"/>
    <property type="project" value="TreeGrafter"/>
</dbReference>
<dbReference type="EMBL" id="JAODAN010000009">
    <property type="protein sequence ID" value="KAK1922004.1"/>
    <property type="molecule type" value="Genomic_DNA"/>
</dbReference>
<feature type="compositionally biased region" description="Basic and acidic residues" evidence="1">
    <location>
        <begin position="116"/>
        <end position="148"/>
    </location>
</feature>
<dbReference type="GO" id="GO:0005741">
    <property type="term" value="C:mitochondrial outer membrane"/>
    <property type="evidence" value="ECO:0007669"/>
    <property type="project" value="InterPro"/>
</dbReference>
<dbReference type="Proteomes" id="UP001182556">
    <property type="component" value="Unassembled WGS sequence"/>
</dbReference>
<feature type="compositionally biased region" description="Basic and acidic residues" evidence="1">
    <location>
        <begin position="238"/>
        <end position="249"/>
    </location>
</feature>
<reference evidence="2" key="1">
    <citation type="submission" date="2023-02" db="EMBL/GenBank/DDBJ databases">
        <title>Identification and recombinant expression of a fungal hydrolase from Papiliotrema laurentii that hydrolyzes apple cutin and clears colloidal polyester polyurethane.</title>
        <authorList>
            <consortium name="DOE Joint Genome Institute"/>
            <person name="Roman V.A."/>
            <person name="Bojanowski C."/>
            <person name="Crable B.R."/>
            <person name="Wagner D.N."/>
            <person name="Hung C.S."/>
            <person name="Nadeau L.J."/>
            <person name="Schratz L."/>
            <person name="Haridas S."/>
            <person name="Pangilinan J."/>
            <person name="Lipzen A."/>
            <person name="Na H."/>
            <person name="Yan M."/>
            <person name="Ng V."/>
            <person name="Grigoriev I.V."/>
            <person name="Spatafora J.W."/>
            <person name="Barlow D."/>
            <person name="Biffinger J."/>
            <person name="Kelley-Loughnane N."/>
            <person name="Varaljay V.A."/>
            <person name="Crookes-Goodson W.J."/>
        </authorList>
    </citation>
    <scope>NUCLEOTIDE SEQUENCE</scope>
    <source>
        <strain evidence="2">5307AH</strain>
    </source>
</reference>
<feature type="compositionally biased region" description="Low complexity" evidence="1">
    <location>
        <begin position="250"/>
        <end position="266"/>
    </location>
</feature>